<evidence type="ECO:0000256" key="2">
    <source>
        <dbReference type="SAM" id="Phobius"/>
    </source>
</evidence>
<reference evidence="3 4" key="1">
    <citation type="journal article" date="2018" name="Int. J. Syst. Evol. Microbiol.">
        <title>Bifidobacterium callitrichidarum sp. nov. from the faeces of the emperor tamarin (Saguinus imperator).</title>
        <authorList>
            <person name="Modesto M."/>
            <person name="Michelini S."/>
            <person name="Sansosti M.C."/>
            <person name="De Filippo C."/>
            <person name="Cavalieri D."/>
            <person name="Qvirist L."/>
            <person name="Andlid T."/>
            <person name="Spiezio C."/>
            <person name="Sandri C."/>
            <person name="Pascarelli S."/>
            <person name="Sgorbati B."/>
            <person name="Mattarelli P."/>
        </authorList>
    </citation>
    <scope>NUCLEOTIDE SEQUENCE [LARGE SCALE GENOMIC DNA]</scope>
    <source>
        <strain evidence="3 4">TRI 5</strain>
    </source>
</reference>
<keyword evidence="2" id="KW-0472">Membrane</keyword>
<accession>A0A2U2NAI7</accession>
<keyword evidence="2" id="KW-1133">Transmembrane helix</keyword>
<dbReference type="Proteomes" id="UP000245876">
    <property type="component" value="Unassembled WGS sequence"/>
</dbReference>
<dbReference type="AlphaFoldDB" id="A0A2U2NAI7"/>
<organism evidence="3 4">
    <name type="scientific">Bifidobacterium callitrichidarum</name>
    <dbReference type="NCBI Taxonomy" id="2052941"/>
    <lineage>
        <taxon>Bacteria</taxon>
        <taxon>Bacillati</taxon>
        <taxon>Actinomycetota</taxon>
        <taxon>Actinomycetes</taxon>
        <taxon>Bifidobacteriales</taxon>
        <taxon>Bifidobacteriaceae</taxon>
        <taxon>Bifidobacterium</taxon>
    </lineage>
</organism>
<name>A0A2U2NAI7_9BIFI</name>
<gene>
    <name evidence="3" type="ORF">DF196_05520</name>
</gene>
<feature type="transmembrane region" description="Helical" evidence="2">
    <location>
        <begin position="197"/>
        <end position="219"/>
    </location>
</feature>
<dbReference type="OrthoDB" id="3240445at2"/>
<sequence length="251" mass="26444">MSQPENNQPEYGQYQQPEYGAMRSQYGPNYNPYIYGAPDTTTSQSATGANDGTSTPGTAGAQQPPIGWQQPAAGPYGQAGQNWQSGQSGPQPGQSGQQSGPGYYPGGYPGIQGQPYPVPRQGANGNGQAGPQGQHRSPRFYNGINLDDPSQNPLYGHWDSYAIIAFVLALFFPVPVLSALMGGVAMWRTRTFHMKGFGLAVAAVIINILYTIAVIWMALNGVDASTLYQEALQQLMGGMGGSGSSGDSISA</sequence>
<feature type="compositionally biased region" description="Polar residues" evidence="1">
    <location>
        <begin position="39"/>
        <end position="61"/>
    </location>
</feature>
<evidence type="ECO:0000313" key="3">
    <source>
        <dbReference type="EMBL" id="PWG66107.1"/>
    </source>
</evidence>
<dbReference type="RefSeq" id="WP_109056882.1">
    <property type="nucleotide sequence ID" value="NZ_QFFM01000009.1"/>
</dbReference>
<proteinExistence type="predicted"/>
<dbReference type="EMBL" id="QFFM01000009">
    <property type="protein sequence ID" value="PWG66107.1"/>
    <property type="molecule type" value="Genomic_DNA"/>
</dbReference>
<protein>
    <recommendedName>
        <fullName evidence="5">DUF4190 domain-containing protein</fullName>
    </recommendedName>
</protein>
<feature type="region of interest" description="Disordered" evidence="1">
    <location>
        <begin position="1"/>
        <end position="140"/>
    </location>
</feature>
<evidence type="ECO:0008006" key="5">
    <source>
        <dbReference type="Google" id="ProtNLM"/>
    </source>
</evidence>
<keyword evidence="2" id="KW-0812">Transmembrane</keyword>
<feature type="compositionally biased region" description="Low complexity" evidence="1">
    <location>
        <begin position="84"/>
        <end position="102"/>
    </location>
</feature>
<feature type="compositionally biased region" description="Low complexity" evidence="1">
    <location>
        <begin position="1"/>
        <end position="20"/>
    </location>
</feature>
<keyword evidence="4" id="KW-1185">Reference proteome</keyword>
<comment type="caution">
    <text evidence="3">The sequence shown here is derived from an EMBL/GenBank/DDBJ whole genome shotgun (WGS) entry which is preliminary data.</text>
</comment>
<evidence type="ECO:0000256" key="1">
    <source>
        <dbReference type="SAM" id="MobiDB-lite"/>
    </source>
</evidence>
<evidence type="ECO:0000313" key="4">
    <source>
        <dbReference type="Proteomes" id="UP000245876"/>
    </source>
</evidence>
<feature type="transmembrane region" description="Helical" evidence="2">
    <location>
        <begin position="161"/>
        <end position="185"/>
    </location>
</feature>